<name>A0ABS3GQ97_9NEIS</name>
<dbReference type="Proteomes" id="UP000664349">
    <property type="component" value="Unassembled WGS sequence"/>
</dbReference>
<dbReference type="EMBL" id="JAFLRD010000014">
    <property type="protein sequence ID" value="MBO0417226.1"/>
    <property type="molecule type" value="Genomic_DNA"/>
</dbReference>
<dbReference type="GO" id="GO:0005524">
    <property type="term" value="F:ATP binding"/>
    <property type="evidence" value="ECO:0007669"/>
    <property type="project" value="UniProtKB-KW"/>
</dbReference>
<keyword evidence="3" id="KW-1185">Reference proteome</keyword>
<organism evidence="2 3">
    <name type="scientific">Chromobacterium haemolyticum</name>
    <dbReference type="NCBI Taxonomy" id="394935"/>
    <lineage>
        <taxon>Bacteria</taxon>
        <taxon>Pseudomonadati</taxon>
        <taxon>Pseudomonadota</taxon>
        <taxon>Betaproteobacteria</taxon>
        <taxon>Neisseriales</taxon>
        <taxon>Chromobacteriaceae</taxon>
        <taxon>Chromobacterium</taxon>
    </lineage>
</organism>
<keyword evidence="2" id="KW-0547">Nucleotide-binding</keyword>
<evidence type="ECO:0000256" key="1">
    <source>
        <dbReference type="SAM" id="Coils"/>
    </source>
</evidence>
<dbReference type="PANTHER" id="PTHR32182:SF22">
    <property type="entry name" value="ATP-DEPENDENT ENDONUCLEASE, OLD FAMILY-RELATED"/>
    <property type="match status" value="1"/>
</dbReference>
<evidence type="ECO:0000313" key="2">
    <source>
        <dbReference type="EMBL" id="MBO0417226.1"/>
    </source>
</evidence>
<proteinExistence type="predicted"/>
<sequence>MNREPQSTFDFFAEGAADINQFRLSNIQLFKWGTFDGVVEFQIPRSGYLFLGPSGSGKSTILDAHAAILTPPKWVDFNVAARQDERHGKDRNLITYIRGAWSQQTGDSGEYVSQYLRSDTTWSAIAETYRDGTGRVVVLAQVFWVRGKSTAAGDVHKRYLVLQREFDVRELQFFADHNFDVRRFKFDLPDAMVKEEFSGYQERFRQLLDIDNERALRLLHKTQSAKNLGDLNTFLRDFMLDAPETFELADNLVAQFQELNEAHKAVVEARRQIETLRPAQTEAIQLDAAKLAKTELEALSVAIDAYSEREKKRLLAVAIHECQVSILGLQAQATEREAATRNALEILQGLQQKRSESGGGRIEQLGKDIQDAESQRDARIGKRSQAEAACQGIGWPYPDNATEFARRTDEARQEVIGAEAWRAEHLEKTVQLRQNLKECEGKFGEIRQEIEAMEKHPSNIPSRLLGIREQMAKTLNIPEDKLPFAGELIEVKEEDSEWRGAIERVLGGFARSLLVADKHYSAVSGYLNEHNIGERLTYLRVIERSTEVRPVGPNSLVGKLKLAHGLYTEWLRDELKAHFNYDCVDSLQAFRNATRAVTREGQVKHNTIRHEKNDRTKVDDQTQWVLGFDNKAKLALFKKQALELVSDREKLRKTLETHTEAGNKQEQRLMHCQTLANLQWVEVDVASMLTRISSLQTQLGNERKAHPDLAALDEQIEKQQKTYDTAQKEQNACSVAIQGAEKELNKLQGNLDELRAELLGFPLSPPQLDNLKRRFDEVPKTLELATLPTVTLQVERGLNKEKEQLEERIHGHIKIIERQFQTFVTNWLAEAGGLDPTMASADDFFAKLKRLEQDGLPEFEERFLRLLREQSDQNLTRLSTQLDQERKAIRDRMDVVNESLETAPFGPGTHLVIDTQDRMLKDVLDFKQSLKGALSYAFSQDKESAEARFEVLNELVKKLSSQETVDRNWRALVLDVRQHVEFVARELDESGLEIEVYRSGAGKSGGQRQKLAATCLAAALRYQLGGHDRELPTFSTVVLDEAFDKADAEFTAMAMNIFKTFGFQMIVATPLKSVMTLEPFIGGACFIHIKDRKYSAAIPIDYDDDTQRLKWKPEDDDGQETAVA</sequence>
<dbReference type="PANTHER" id="PTHR32182">
    <property type="entry name" value="DNA REPLICATION AND REPAIR PROTEIN RECF"/>
    <property type="match status" value="1"/>
</dbReference>
<protein>
    <submittedName>
        <fullName evidence="2">ATP-binding protein</fullName>
    </submittedName>
</protein>
<feature type="coiled-coil region" evidence="1">
    <location>
        <begin position="709"/>
        <end position="757"/>
    </location>
</feature>
<dbReference type="InterPro" id="IPR027417">
    <property type="entry name" value="P-loop_NTPase"/>
</dbReference>
<comment type="caution">
    <text evidence="2">The sequence shown here is derived from an EMBL/GenBank/DDBJ whole genome shotgun (WGS) entry which is preliminary data.</text>
</comment>
<dbReference type="SUPFAM" id="SSF52540">
    <property type="entry name" value="P-loop containing nucleoside triphosphate hydrolases"/>
    <property type="match status" value="1"/>
</dbReference>
<dbReference type="Pfam" id="PF13558">
    <property type="entry name" value="SbcC_Walker_B"/>
    <property type="match status" value="1"/>
</dbReference>
<accession>A0ABS3GQ97</accession>
<reference evidence="2 3" key="1">
    <citation type="submission" date="2021-03" db="EMBL/GenBank/DDBJ databases">
        <title>First Case of infection caused by Chromobacterium haemolyticum derived from water in China.</title>
        <authorList>
            <person name="Chen J."/>
            <person name="Liu C."/>
        </authorList>
    </citation>
    <scope>NUCLEOTIDE SEQUENCE [LARGE SCALE GENOMIC DNA]</scope>
    <source>
        <strain evidence="2 3">WJ-5</strain>
    </source>
</reference>
<keyword evidence="2" id="KW-0067">ATP-binding</keyword>
<keyword evidence="1" id="KW-0175">Coiled coil</keyword>
<dbReference type="Gene3D" id="3.40.50.300">
    <property type="entry name" value="P-loop containing nucleotide triphosphate hydrolases"/>
    <property type="match status" value="2"/>
</dbReference>
<dbReference type="RefSeq" id="WP_043593414.1">
    <property type="nucleotide sequence ID" value="NZ_JAEILV010000013.1"/>
</dbReference>
<dbReference type="Pfam" id="PF13555">
    <property type="entry name" value="AAA_29"/>
    <property type="match status" value="1"/>
</dbReference>
<gene>
    <name evidence="2" type="ORF">J1C50_17070</name>
</gene>
<evidence type="ECO:0000313" key="3">
    <source>
        <dbReference type="Proteomes" id="UP000664349"/>
    </source>
</evidence>